<feature type="active site" description="Proton acceptor" evidence="11">
    <location>
        <position position="447"/>
    </location>
</feature>
<dbReference type="InterPro" id="IPR001100">
    <property type="entry name" value="Pyr_nuc-diS_OxRdtase"/>
</dbReference>
<dbReference type="EC" id="1.8.1.4" evidence="2 14"/>
<comment type="similarity">
    <text evidence="1 14">Belongs to the class-I pyridine nucleotide-disulfide oxidoreductase family.</text>
</comment>
<keyword evidence="5 12" id="KW-0274">FAD</keyword>
<dbReference type="OrthoDB" id="9800167at2"/>
<dbReference type="InterPro" id="IPR004099">
    <property type="entry name" value="Pyr_nucl-diS_OxRdtase_dimer"/>
</dbReference>
<dbReference type="PRINTS" id="PR00411">
    <property type="entry name" value="PNDRDTASEI"/>
</dbReference>
<dbReference type="PIRSF" id="PIRSF000350">
    <property type="entry name" value="Mercury_reductase_MerA"/>
    <property type="match status" value="1"/>
</dbReference>
<evidence type="ECO:0000259" key="15">
    <source>
        <dbReference type="Pfam" id="PF02852"/>
    </source>
</evidence>
<dbReference type="InterPro" id="IPR050151">
    <property type="entry name" value="Class-I_Pyr_Nuc-Dis_Oxidored"/>
</dbReference>
<dbReference type="InterPro" id="IPR023753">
    <property type="entry name" value="FAD/NAD-binding_dom"/>
</dbReference>
<keyword evidence="4 14" id="KW-0285">Flavoprotein</keyword>
<comment type="caution">
    <text evidence="17">The sequence shown here is derived from an EMBL/GenBank/DDBJ whole genome shotgun (WGS) entry which is preliminary data.</text>
</comment>
<dbReference type="Gene3D" id="3.50.50.60">
    <property type="entry name" value="FAD/NAD(P)-binding domain"/>
    <property type="match status" value="2"/>
</dbReference>
<evidence type="ECO:0000256" key="14">
    <source>
        <dbReference type="RuleBase" id="RU003692"/>
    </source>
</evidence>
<gene>
    <name evidence="17" type="primary">lpdA</name>
    <name evidence="17" type="ORF">ED312_01475</name>
</gene>
<feature type="domain" description="FAD/NAD(P)-binding" evidence="16">
    <location>
        <begin position="8"/>
        <end position="329"/>
    </location>
</feature>
<evidence type="ECO:0000256" key="11">
    <source>
        <dbReference type="PIRSR" id="PIRSR000350-2"/>
    </source>
</evidence>
<evidence type="ECO:0000256" key="6">
    <source>
        <dbReference type="ARBA" id="ARBA00023002"/>
    </source>
</evidence>
<evidence type="ECO:0000256" key="3">
    <source>
        <dbReference type="ARBA" id="ARBA00016961"/>
    </source>
</evidence>
<keyword evidence="12" id="KW-0547">Nucleotide-binding</keyword>
<protein>
    <recommendedName>
        <fullName evidence="3 14">Dihydrolipoyl dehydrogenase</fullName>
        <ecNumber evidence="2 14">1.8.1.4</ecNumber>
    </recommendedName>
</protein>
<dbReference type="InterPro" id="IPR016156">
    <property type="entry name" value="FAD/NAD-linked_Rdtase_dimer_sf"/>
</dbReference>
<dbReference type="InterPro" id="IPR012999">
    <property type="entry name" value="Pyr_OxRdtase_I_AS"/>
</dbReference>
<dbReference type="InterPro" id="IPR006258">
    <property type="entry name" value="Lipoamide_DH"/>
</dbReference>
<feature type="binding site" evidence="12">
    <location>
        <begin position="146"/>
        <end position="148"/>
    </location>
    <ligand>
        <name>FAD</name>
        <dbReference type="ChEBI" id="CHEBI:57692"/>
    </ligand>
</feature>
<keyword evidence="9 14" id="KW-0676">Redox-active center</keyword>
<dbReference type="NCBIfam" id="TIGR01350">
    <property type="entry name" value="lipoamide_DH"/>
    <property type="match status" value="1"/>
</dbReference>
<evidence type="ECO:0000256" key="13">
    <source>
        <dbReference type="PIRSR" id="PIRSR000350-4"/>
    </source>
</evidence>
<comment type="catalytic activity">
    <reaction evidence="10 14">
        <text>N(6)-[(R)-dihydrolipoyl]-L-lysyl-[protein] + NAD(+) = N(6)-[(R)-lipoyl]-L-lysyl-[protein] + NADH + H(+)</text>
        <dbReference type="Rhea" id="RHEA:15045"/>
        <dbReference type="Rhea" id="RHEA-COMP:10474"/>
        <dbReference type="Rhea" id="RHEA-COMP:10475"/>
        <dbReference type="ChEBI" id="CHEBI:15378"/>
        <dbReference type="ChEBI" id="CHEBI:57540"/>
        <dbReference type="ChEBI" id="CHEBI:57945"/>
        <dbReference type="ChEBI" id="CHEBI:83099"/>
        <dbReference type="ChEBI" id="CHEBI:83100"/>
        <dbReference type="EC" id="1.8.1.4"/>
    </reaction>
</comment>
<dbReference type="Proteomes" id="UP000267469">
    <property type="component" value="Unassembled WGS sequence"/>
</dbReference>
<name>A0A3N0F3F6_SINP1</name>
<dbReference type="EMBL" id="RJTM01000005">
    <property type="protein sequence ID" value="RNL94517.1"/>
    <property type="molecule type" value="Genomic_DNA"/>
</dbReference>
<feature type="binding site" evidence="12">
    <location>
        <position position="54"/>
    </location>
    <ligand>
        <name>FAD</name>
        <dbReference type="ChEBI" id="CHEBI:57692"/>
    </ligand>
</feature>
<accession>A0A3N0F3F6</accession>
<sequence length="477" mass="51350">MTEEQKRELVIIGAGPGGYAAAFRAADLGVKVTLVDPEANPGGVCLYRGCIPSKALLHVTGTRQEAAKVGNRGLEFKDPEMDPEKTNDWKNNIITKLTRGLGQLAGSRDIEYIQGKAKFKSSNTLEIKPEDDEAFDLVFGKAVIATGSVPLSLPGVKTDHKNILDSIDALEINEIPEEMLVVGGGYIGLELGSMYAVLGCRVSIAEMASGFLPGTDRDLVEVFEKENENLFKAVYFNTRVEHVETGKEKLQVSLTNDEGTQEKQYDKVLVAIGRKPDTESLDLKNAGIETDKNGFIKVDPRRQTNIPGIFAIGDLTGEPFLAHKATYEGKIAAEVIAGEPGAVYDPRSIAGIVFTNPEIAWCGLTEHMAEENDISFKAGKYPWTASGHAVMMETGQGLTKLLFHPETGRILGGGVAGKNAGSLIPEISFAIEMGATAGELVSVIRPHPTLSETIMEAAGLFFDSTTHVLSEKKNKSD</sequence>
<evidence type="ECO:0000313" key="18">
    <source>
        <dbReference type="Proteomes" id="UP000267469"/>
    </source>
</evidence>
<evidence type="ECO:0000256" key="7">
    <source>
        <dbReference type="ARBA" id="ARBA00023027"/>
    </source>
</evidence>
<proteinExistence type="inferred from homology"/>
<dbReference type="Pfam" id="PF07992">
    <property type="entry name" value="Pyr_redox_2"/>
    <property type="match status" value="1"/>
</dbReference>
<dbReference type="GO" id="GO:0004148">
    <property type="term" value="F:dihydrolipoyl dehydrogenase (NADH) activity"/>
    <property type="evidence" value="ECO:0007669"/>
    <property type="project" value="UniProtKB-EC"/>
</dbReference>
<dbReference type="RefSeq" id="WP_123214227.1">
    <property type="nucleotide sequence ID" value="NZ_RJTM01000005.1"/>
</dbReference>
<keyword evidence="6 14" id="KW-0560">Oxidoreductase</keyword>
<comment type="cofactor">
    <cofactor evidence="12 14">
        <name>FAD</name>
        <dbReference type="ChEBI" id="CHEBI:57692"/>
    </cofactor>
    <text evidence="12 14">Binds 1 FAD per subunit.</text>
</comment>
<dbReference type="Gene3D" id="3.30.390.30">
    <property type="match status" value="1"/>
</dbReference>
<dbReference type="SUPFAM" id="SSF55424">
    <property type="entry name" value="FAD/NAD-linked reductases, dimerisation (C-terminal) domain"/>
    <property type="match status" value="1"/>
</dbReference>
<keyword evidence="8" id="KW-1015">Disulfide bond</keyword>
<dbReference type="Pfam" id="PF02852">
    <property type="entry name" value="Pyr_redox_dim"/>
    <property type="match status" value="1"/>
</dbReference>
<keyword evidence="7 12" id="KW-0520">NAD</keyword>
<dbReference type="GO" id="GO:0006103">
    <property type="term" value="P:2-oxoglutarate metabolic process"/>
    <property type="evidence" value="ECO:0007669"/>
    <property type="project" value="TreeGrafter"/>
</dbReference>
<dbReference type="GO" id="GO:0050660">
    <property type="term" value="F:flavin adenine dinucleotide binding"/>
    <property type="evidence" value="ECO:0007669"/>
    <property type="project" value="InterPro"/>
</dbReference>
<dbReference type="AlphaFoldDB" id="A0A3N0F3F6"/>
<dbReference type="PROSITE" id="PS00076">
    <property type="entry name" value="PYRIDINE_REDOX_1"/>
    <property type="match status" value="1"/>
</dbReference>
<feature type="binding site" evidence="12">
    <location>
        <position position="206"/>
    </location>
    <ligand>
        <name>NAD(+)</name>
        <dbReference type="ChEBI" id="CHEBI:57540"/>
    </ligand>
</feature>
<dbReference type="PANTHER" id="PTHR22912">
    <property type="entry name" value="DISULFIDE OXIDOREDUCTASE"/>
    <property type="match status" value="1"/>
</dbReference>
<feature type="binding site" evidence="12">
    <location>
        <begin position="183"/>
        <end position="190"/>
    </location>
    <ligand>
        <name>NAD(+)</name>
        <dbReference type="ChEBI" id="CHEBI:57540"/>
    </ligand>
</feature>
<evidence type="ECO:0000256" key="2">
    <source>
        <dbReference type="ARBA" id="ARBA00012608"/>
    </source>
</evidence>
<evidence type="ECO:0000256" key="12">
    <source>
        <dbReference type="PIRSR" id="PIRSR000350-3"/>
    </source>
</evidence>
<evidence type="ECO:0000256" key="10">
    <source>
        <dbReference type="ARBA" id="ARBA00049187"/>
    </source>
</evidence>
<evidence type="ECO:0000259" key="16">
    <source>
        <dbReference type="Pfam" id="PF07992"/>
    </source>
</evidence>
<reference evidence="17 18" key="1">
    <citation type="submission" date="2018-10" db="EMBL/GenBank/DDBJ databases">
        <title>Sinomicrobium pectinilyticum sp. nov., a pectinase-producing bacterium isolated from alkaline and saline soil, and emended description of the genus Sinomicrobium.</title>
        <authorList>
            <person name="Cheng B."/>
            <person name="Li C."/>
            <person name="Lai Q."/>
            <person name="Du M."/>
            <person name="Shao Z."/>
            <person name="Xu P."/>
            <person name="Yang C."/>
        </authorList>
    </citation>
    <scope>NUCLEOTIDE SEQUENCE [LARGE SCALE GENOMIC DNA]</scope>
    <source>
        <strain evidence="17 18">5DNS001</strain>
    </source>
</reference>
<feature type="binding site" evidence="12">
    <location>
        <position position="314"/>
    </location>
    <ligand>
        <name>FAD</name>
        <dbReference type="ChEBI" id="CHEBI:57692"/>
    </ligand>
</feature>
<evidence type="ECO:0000256" key="1">
    <source>
        <dbReference type="ARBA" id="ARBA00007532"/>
    </source>
</evidence>
<evidence type="ECO:0000256" key="4">
    <source>
        <dbReference type="ARBA" id="ARBA00022630"/>
    </source>
</evidence>
<evidence type="ECO:0000256" key="5">
    <source>
        <dbReference type="ARBA" id="ARBA00022827"/>
    </source>
</evidence>
<evidence type="ECO:0000256" key="8">
    <source>
        <dbReference type="ARBA" id="ARBA00023157"/>
    </source>
</evidence>
<keyword evidence="18" id="KW-1185">Reference proteome</keyword>
<evidence type="ECO:0000256" key="9">
    <source>
        <dbReference type="ARBA" id="ARBA00023284"/>
    </source>
</evidence>
<dbReference type="PRINTS" id="PR00368">
    <property type="entry name" value="FADPNR"/>
</dbReference>
<dbReference type="PANTHER" id="PTHR22912:SF160">
    <property type="entry name" value="DIHYDROLIPOYL DEHYDROGENASE"/>
    <property type="match status" value="1"/>
</dbReference>
<dbReference type="FunFam" id="3.30.390.30:FF:000001">
    <property type="entry name" value="Dihydrolipoyl dehydrogenase"/>
    <property type="match status" value="1"/>
</dbReference>
<feature type="domain" description="Pyridine nucleotide-disulphide oxidoreductase dimerisation" evidence="15">
    <location>
        <begin position="349"/>
        <end position="458"/>
    </location>
</feature>
<evidence type="ECO:0000313" key="17">
    <source>
        <dbReference type="EMBL" id="RNL94517.1"/>
    </source>
</evidence>
<feature type="disulfide bond" description="Redox-active" evidence="13">
    <location>
        <begin position="45"/>
        <end position="50"/>
    </location>
</feature>
<feature type="binding site" evidence="12">
    <location>
        <position position="273"/>
    </location>
    <ligand>
        <name>NAD(+)</name>
        <dbReference type="ChEBI" id="CHEBI:57540"/>
    </ligand>
</feature>
<dbReference type="InterPro" id="IPR036188">
    <property type="entry name" value="FAD/NAD-bd_sf"/>
</dbReference>
<dbReference type="SUPFAM" id="SSF51905">
    <property type="entry name" value="FAD/NAD(P)-binding domain"/>
    <property type="match status" value="1"/>
</dbReference>
<comment type="miscellaneous">
    <text evidence="14">The active site is a redox-active disulfide bond.</text>
</comment>
<organism evidence="17 18">
    <name type="scientific">Sinomicrobium pectinilyticum</name>
    <dbReference type="NCBI Taxonomy" id="1084421"/>
    <lineage>
        <taxon>Bacteria</taxon>
        <taxon>Pseudomonadati</taxon>
        <taxon>Bacteroidota</taxon>
        <taxon>Flavobacteriia</taxon>
        <taxon>Flavobacteriales</taxon>
        <taxon>Flavobacteriaceae</taxon>
        <taxon>Sinomicrobium</taxon>
    </lineage>
</organism>